<dbReference type="GO" id="GO:0034599">
    <property type="term" value="P:cellular response to oxidative stress"/>
    <property type="evidence" value="ECO:0007669"/>
    <property type="project" value="TreeGrafter"/>
</dbReference>
<organism evidence="11 12">
    <name type="scientific">Sphingomonas parapaucimobilis NBRC 15100</name>
    <dbReference type="NCBI Taxonomy" id="1219049"/>
    <lineage>
        <taxon>Bacteria</taxon>
        <taxon>Pseudomonadati</taxon>
        <taxon>Pseudomonadota</taxon>
        <taxon>Alphaproteobacteria</taxon>
        <taxon>Sphingomonadales</taxon>
        <taxon>Sphingomonadaceae</taxon>
        <taxon>Sphingomonas</taxon>
    </lineage>
</organism>
<dbReference type="InterPro" id="IPR008333">
    <property type="entry name" value="Cbr1-like_FAD-bd_dom"/>
</dbReference>
<comment type="cofactor">
    <cofactor evidence="1">
        <name>FAD</name>
        <dbReference type="ChEBI" id="CHEBI:57692"/>
    </cofactor>
</comment>
<dbReference type="EC" id="1.18.1.2" evidence="3"/>
<dbReference type="Proteomes" id="UP000032305">
    <property type="component" value="Unassembled WGS sequence"/>
</dbReference>
<dbReference type="EMBL" id="BBPI01000034">
    <property type="protein sequence ID" value="GAM00463.1"/>
    <property type="molecule type" value="Genomic_DNA"/>
</dbReference>
<dbReference type="Pfam" id="PF00175">
    <property type="entry name" value="NAD_binding_1"/>
    <property type="match status" value="1"/>
</dbReference>
<dbReference type="OrthoDB" id="9784483at2"/>
<evidence type="ECO:0000256" key="8">
    <source>
        <dbReference type="ARBA" id="ARBA00023002"/>
    </source>
</evidence>
<evidence type="ECO:0000313" key="11">
    <source>
        <dbReference type="EMBL" id="GAM00463.1"/>
    </source>
</evidence>
<dbReference type="InterPro" id="IPR051930">
    <property type="entry name" value="FNR_type-1"/>
</dbReference>
<keyword evidence="6" id="KW-0274">FAD</keyword>
<evidence type="ECO:0000256" key="5">
    <source>
        <dbReference type="ARBA" id="ARBA00022741"/>
    </source>
</evidence>
<dbReference type="RefSeq" id="WP_042485421.1">
    <property type="nucleotide sequence ID" value="NZ_BBPI01000034.1"/>
</dbReference>
<dbReference type="InterPro" id="IPR039261">
    <property type="entry name" value="FNR_nucleotide-bd"/>
</dbReference>
<dbReference type="Pfam" id="PF00970">
    <property type="entry name" value="FAD_binding_6"/>
    <property type="match status" value="1"/>
</dbReference>
<evidence type="ECO:0000256" key="4">
    <source>
        <dbReference type="ARBA" id="ARBA00022630"/>
    </source>
</evidence>
<evidence type="ECO:0000259" key="10">
    <source>
        <dbReference type="PROSITE" id="PS51384"/>
    </source>
</evidence>
<evidence type="ECO:0000256" key="7">
    <source>
        <dbReference type="ARBA" id="ARBA00022857"/>
    </source>
</evidence>
<dbReference type="GO" id="GO:0042167">
    <property type="term" value="P:heme catabolic process"/>
    <property type="evidence" value="ECO:0007669"/>
    <property type="project" value="TreeGrafter"/>
</dbReference>
<dbReference type="PANTHER" id="PTHR47878">
    <property type="entry name" value="OXIDOREDUCTASE FAD/NAD(P)-BINDING DOMAIN PROTEIN"/>
    <property type="match status" value="1"/>
</dbReference>
<dbReference type="InterPro" id="IPR017927">
    <property type="entry name" value="FAD-bd_FR_type"/>
</dbReference>
<gene>
    <name evidence="11" type="ORF">SP5_034_00360</name>
</gene>
<dbReference type="eggNOG" id="COG0543">
    <property type="taxonomic scope" value="Bacteria"/>
</dbReference>
<dbReference type="Gene3D" id="3.40.50.80">
    <property type="entry name" value="Nucleotide-binding domain of ferredoxin-NADP reductase (FNR) module"/>
    <property type="match status" value="1"/>
</dbReference>
<evidence type="ECO:0000313" key="12">
    <source>
        <dbReference type="Proteomes" id="UP000032305"/>
    </source>
</evidence>
<keyword evidence="12" id="KW-1185">Reference proteome</keyword>
<comment type="catalytic activity">
    <reaction evidence="9">
        <text>2 reduced [2Fe-2S]-[ferredoxin] + NADP(+) + H(+) = 2 oxidized [2Fe-2S]-[ferredoxin] + NADPH</text>
        <dbReference type="Rhea" id="RHEA:20125"/>
        <dbReference type="Rhea" id="RHEA-COMP:10000"/>
        <dbReference type="Rhea" id="RHEA-COMP:10001"/>
        <dbReference type="ChEBI" id="CHEBI:15378"/>
        <dbReference type="ChEBI" id="CHEBI:33737"/>
        <dbReference type="ChEBI" id="CHEBI:33738"/>
        <dbReference type="ChEBI" id="CHEBI:57783"/>
        <dbReference type="ChEBI" id="CHEBI:58349"/>
        <dbReference type="EC" id="1.18.1.2"/>
    </reaction>
</comment>
<keyword evidence="5" id="KW-0547">Nucleotide-binding</keyword>
<protein>
    <recommendedName>
        <fullName evidence="3">ferredoxin--NADP(+) reductase</fullName>
        <ecNumber evidence="3">1.18.1.2</ecNumber>
    </recommendedName>
</protein>
<comment type="caution">
    <text evidence="11">The sequence shown here is derived from an EMBL/GenBank/DDBJ whole genome shotgun (WGS) entry which is preliminary data.</text>
</comment>
<dbReference type="InterPro" id="IPR001433">
    <property type="entry name" value="OxRdtase_FAD/NAD-bd"/>
</dbReference>
<dbReference type="PANTHER" id="PTHR47878:SF1">
    <property type="entry name" value="FLAVODOXIN_FERREDOXIN--NADP REDUCTASE"/>
    <property type="match status" value="1"/>
</dbReference>
<comment type="similarity">
    <text evidence="2">Belongs to the ferredoxin--NADP reductase type 1 family.</text>
</comment>
<proteinExistence type="inferred from homology"/>
<name>A0A0A1W543_9SPHN</name>
<evidence type="ECO:0000256" key="1">
    <source>
        <dbReference type="ARBA" id="ARBA00001974"/>
    </source>
</evidence>
<dbReference type="SUPFAM" id="SSF63380">
    <property type="entry name" value="Riboflavin synthase domain-like"/>
    <property type="match status" value="1"/>
</dbReference>
<keyword evidence="8" id="KW-0560">Oxidoreductase</keyword>
<dbReference type="Gene3D" id="2.40.30.10">
    <property type="entry name" value="Translation factors"/>
    <property type="match status" value="1"/>
</dbReference>
<dbReference type="PROSITE" id="PS51384">
    <property type="entry name" value="FAD_FR"/>
    <property type="match status" value="1"/>
</dbReference>
<dbReference type="SUPFAM" id="SSF52343">
    <property type="entry name" value="Ferredoxin reductase-like, C-terminal NADP-linked domain"/>
    <property type="match status" value="1"/>
</dbReference>
<evidence type="ECO:0000256" key="9">
    <source>
        <dbReference type="ARBA" id="ARBA00047776"/>
    </source>
</evidence>
<reference evidence="11 12" key="1">
    <citation type="submission" date="2014-11" db="EMBL/GenBank/DDBJ databases">
        <title>Whole genome shotgun sequence of Sphingomonas parapaucimobilis NBRC 15100.</title>
        <authorList>
            <person name="Katano-Makiyama Y."/>
            <person name="Hosoyama A."/>
            <person name="Hashimoto M."/>
            <person name="Hosoyama Y."/>
            <person name="Noguchi M."/>
            <person name="Numata M."/>
            <person name="Tsuchikane K."/>
            <person name="Hirakata S."/>
            <person name="Uohara A."/>
            <person name="Shimodaira J."/>
            <person name="Ohji S."/>
            <person name="Ichikawa N."/>
            <person name="Kimura A."/>
            <person name="Yamazoe A."/>
            <person name="Fujita N."/>
        </authorList>
    </citation>
    <scope>NUCLEOTIDE SEQUENCE [LARGE SCALE GENOMIC DNA]</scope>
    <source>
        <strain evidence="11 12">NBRC 15100</strain>
    </source>
</reference>
<accession>A0A0A1W543</accession>
<sequence>MSTDTALPELTPTTALSVETVQSVHHWNEHLFSFSVSRPDSFRFRSGEFVMIGLQGDNGKPLLRAYSVASPSYDEKLDFLSIKVEDGPLTSKLQKVQPGDNIYLGRKPTGTLVADALLPGKRLFMLSTGTGLAPFLSVARDPDIYDMFDEVVIVHSVRRVSDLAFHDELAGKLADDPLVGDVAQEKFHYVPTVTREPFHTTGRIDALIEDGRLFAGLPSAHGFNPETDRIMMCGSMEMIKSLGAKFEEMGFPEGSNAQPGAYVIEKAFAG</sequence>
<dbReference type="InterPro" id="IPR033892">
    <property type="entry name" value="FNR_bac"/>
</dbReference>
<keyword evidence="4" id="KW-0285">Flavoprotein</keyword>
<keyword evidence="7" id="KW-0521">NADP</keyword>
<dbReference type="AlphaFoldDB" id="A0A0A1W543"/>
<evidence type="ECO:0000256" key="2">
    <source>
        <dbReference type="ARBA" id="ARBA00008312"/>
    </source>
</evidence>
<feature type="domain" description="FAD-binding FR-type" evidence="10">
    <location>
        <begin position="8"/>
        <end position="115"/>
    </location>
</feature>
<dbReference type="InterPro" id="IPR017938">
    <property type="entry name" value="Riboflavin_synthase-like_b-brl"/>
</dbReference>
<evidence type="ECO:0000256" key="3">
    <source>
        <dbReference type="ARBA" id="ARBA00013223"/>
    </source>
</evidence>
<evidence type="ECO:0000256" key="6">
    <source>
        <dbReference type="ARBA" id="ARBA00022827"/>
    </source>
</evidence>
<dbReference type="CDD" id="cd06195">
    <property type="entry name" value="FNR1"/>
    <property type="match status" value="1"/>
</dbReference>
<dbReference type="GO" id="GO:0004324">
    <property type="term" value="F:ferredoxin-NADP+ reductase activity"/>
    <property type="evidence" value="ECO:0007669"/>
    <property type="project" value="UniProtKB-EC"/>
</dbReference>
<dbReference type="GO" id="GO:0000166">
    <property type="term" value="F:nucleotide binding"/>
    <property type="evidence" value="ECO:0007669"/>
    <property type="project" value="UniProtKB-KW"/>
</dbReference>